<feature type="domain" description="Opine dehydrogenase" evidence="1">
    <location>
        <begin position="202"/>
        <end position="366"/>
    </location>
</feature>
<dbReference type="InterPro" id="IPR051729">
    <property type="entry name" value="Opine/Lysopine_DH"/>
</dbReference>
<dbReference type="Proteomes" id="UP001224775">
    <property type="component" value="Unassembled WGS sequence"/>
</dbReference>
<dbReference type="InterPro" id="IPR013328">
    <property type="entry name" value="6PGD_dom2"/>
</dbReference>
<organism evidence="2 3">
    <name type="scientific">Skeletonema marinoi</name>
    <dbReference type="NCBI Taxonomy" id="267567"/>
    <lineage>
        <taxon>Eukaryota</taxon>
        <taxon>Sar</taxon>
        <taxon>Stramenopiles</taxon>
        <taxon>Ochrophyta</taxon>
        <taxon>Bacillariophyta</taxon>
        <taxon>Coscinodiscophyceae</taxon>
        <taxon>Thalassiosirophycidae</taxon>
        <taxon>Thalassiosirales</taxon>
        <taxon>Skeletonemataceae</taxon>
        <taxon>Skeletonema</taxon>
        <taxon>Skeletonema marinoi-dohrnii complex</taxon>
    </lineage>
</organism>
<dbReference type="PANTHER" id="PTHR38015:SF1">
    <property type="entry name" value="OPINE DEHYDROGENASE DOMAIN-CONTAINING PROTEIN"/>
    <property type="match status" value="1"/>
</dbReference>
<accession>A0AAD9DEF9</accession>
<reference evidence="2" key="1">
    <citation type="submission" date="2023-06" db="EMBL/GenBank/DDBJ databases">
        <title>Survivors Of The Sea: Transcriptome response of Skeletonema marinoi to long-term dormancy.</title>
        <authorList>
            <person name="Pinder M.I.M."/>
            <person name="Kourtchenko O."/>
            <person name="Robertson E.K."/>
            <person name="Larsson T."/>
            <person name="Maumus F."/>
            <person name="Osuna-Cruz C.M."/>
            <person name="Vancaester E."/>
            <person name="Stenow R."/>
            <person name="Vandepoele K."/>
            <person name="Ploug H."/>
            <person name="Bruchert V."/>
            <person name="Godhe A."/>
            <person name="Topel M."/>
        </authorList>
    </citation>
    <scope>NUCLEOTIDE SEQUENCE</scope>
    <source>
        <strain evidence="2">R05AC</strain>
    </source>
</reference>
<evidence type="ECO:0000313" key="3">
    <source>
        <dbReference type="Proteomes" id="UP001224775"/>
    </source>
</evidence>
<dbReference type="InterPro" id="IPR036291">
    <property type="entry name" value="NAD(P)-bd_dom_sf"/>
</dbReference>
<dbReference type="InterPro" id="IPR003421">
    <property type="entry name" value="Opine_DH"/>
</dbReference>
<dbReference type="EMBL" id="JATAAI010000010">
    <property type="protein sequence ID" value="KAK1742770.1"/>
    <property type="molecule type" value="Genomic_DNA"/>
</dbReference>
<keyword evidence="3" id="KW-1185">Reference proteome</keyword>
<gene>
    <name evidence="2" type="ORF">QTG54_006367</name>
</gene>
<name>A0AAD9DEF9_9STRA</name>
<proteinExistence type="predicted"/>
<dbReference type="Gene3D" id="1.10.1040.10">
    <property type="entry name" value="N-(1-d-carboxylethyl)-l-norvaline Dehydrogenase, domain 2"/>
    <property type="match status" value="1"/>
</dbReference>
<dbReference type="AlphaFoldDB" id="A0AAD9DEF9"/>
<dbReference type="InterPro" id="IPR008927">
    <property type="entry name" value="6-PGluconate_DH-like_C_sf"/>
</dbReference>
<protein>
    <submittedName>
        <fullName evidence="2">NAD/NADP octopine/nopaline dehydrogenase family protein</fullName>
        <ecNumber evidence="2">1.5.1.-</ecNumber>
    </submittedName>
</protein>
<comment type="caution">
    <text evidence="2">The sequence shown here is derived from an EMBL/GenBank/DDBJ whole genome shotgun (WGS) entry which is preliminary data.</text>
</comment>
<dbReference type="Gene3D" id="3.40.50.720">
    <property type="entry name" value="NAD(P)-binding Rossmann-like Domain"/>
    <property type="match status" value="1"/>
</dbReference>
<sequence>MINPKPSVCIIGGGNAAHALAALLPHQGYETRVFAPYMDQADQINAALLEQDGYMHAEFAPHNQPNGLIKGKPMLVSKNAADVIPLSDVLMMPLPSFTYASTLTDIKPFLHEGQTLCVTPGQGGFDWIAEDILGSDLLGKITVVGLMPMPFNCRISEFGKMVQVQELKKHYSIGVMPSTAFDESKLMIEDMFGGSVLPAGKGTFLECSMFPINAIIHPSRLFTLLSSWEEGNVLDENPLFYEDFTPEGALSMDETNKELIEIGKSLTAKGVTVDIPHIFDWLACYVYNEPKESTLQRFFQTNDAYKGFRCPLIPASSGKGFVPDFTNRYFTEDIPCGLCLYKGLADIAEVETPKIDEIIMYCQKYMKKEYVVNGKLVGKDVGETSSPQKFGIHTIDDLKKLYYP</sequence>
<keyword evidence="2" id="KW-0560">Oxidoreductase</keyword>
<dbReference type="PANTHER" id="PTHR38015">
    <property type="entry name" value="BLR6086 PROTEIN"/>
    <property type="match status" value="1"/>
</dbReference>
<evidence type="ECO:0000259" key="1">
    <source>
        <dbReference type="Pfam" id="PF02317"/>
    </source>
</evidence>
<dbReference type="SUPFAM" id="SSF48179">
    <property type="entry name" value="6-phosphogluconate dehydrogenase C-terminal domain-like"/>
    <property type="match status" value="1"/>
</dbReference>
<dbReference type="EC" id="1.5.1.-" evidence="2"/>
<evidence type="ECO:0000313" key="2">
    <source>
        <dbReference type="EMBL" id="KAK1742770.1"/>
    </source>
</evidence>
<dbReference type="GO" id="GO:0016491">
    <property type="term" value="F:oxidoreductase activity"/>
    <property type="evidence" value="ECO:0007669"/>
    <property type="project" value="UniProtKB-KW"/>
</dbReference>
<dbReference type="Pfam" id="PF02317">
    <property type="entry name" value="Octopine_DH"/>
    <property type="match status" value="1"/>
</dbReference>
<dbReference type="SUPFAM" id="SSF51735">
    <property type="entry name" value="NAD(P)-binding Rossmann-fold domains"/>
    <property type="match status" value="1"/>
</dbReference>